<dbReference type="Gene3D" id="2.60.40.820">
    <property type="entry name" value="Transcription factor, T-box"/>
    <property type="match status" value="1"/>
</dbReference>
<dbReference type="Pfam" id="PF00907">
    <property type="entry name" value="T-box"/>
    <property type="match status" value="1"/>
</dbReference>
<feature type="compositionally biased region" description="Low complexity" evidence="6">
    <location>
        <begin position="108"/>
        <end position="122"/>
    </location>
</feature>
<dbReference type="PRINTS" id="PR00937">
    <property type="entry name" value="TBOX"/>
</dbReference>
<dbReference type="InterPro" id="IPR046360">
    <property type="entry name" value="T-box_DNA-bd"/>
</dbReference>
<dbReference type="InterPro" id="IPR036960">
    <property type="entry name" value="T-box_sf"/>
</dbReference>
<protein>
    <recommendedName>
        <fullName evidence="7">T-box domain-containing protein</fullName>
    </recommendedName>
</protein>
<evidence type="ECO:0000313" key="9">
    <source>
        <dbReference type="Proteomes" id="UP001328107"/>
    </source>
</evidence>
<dbReference type="GO" id="GO:0000785">
    <property type="term" value="C:chromatin"/>
    <property type="evidence" value="ECO:0007669"/>
    <property type="project" value="TreeGrafter"/>
</dbReference>
<dbReference type="GO" id="GO:0000978">
    <property type="term" value="F:RNA polymerase II cis-regulatory region sequence-specific DNA binding"/>
    <property type="evidence" value="ECO:0007669"/>
    <property type="project" value="InterPro"/>
</dbReference>
<evidence type="ECO:0000256" key="6">
    <source>
        <dbReference type="SAM" id="MobiDB-lite"/>
    </source>
</evidence>
<comment type="subcellular location">
    <subcellularLocation>
        <location evidence="5">Nucleus</location>
    </subcellularLocation>
</comment>
<keyword evidence="4 5" id="KW-0539">Nucleus</keyword>
<feature type="compositionally biased region" description="Low complexity" evidence="6">
    <location>
        <begin position="159"/>
        <end position="175"/>
    </location>
</feature>
<gene>
    <name evidence="8" type="ORF">PMAYCL1PPCAC_11166</name>
</gene>
<evidence type="ECO:0000256" key="2">
    <source>
        <dbReference type="ARBA" id="ARBA00023125"/>
    </source>
</evidence>
<dbReference type="SUPFAM" id="SSF49417">
    <property type="entry name" value="p53-like transcription factors"/>
    <property type="match status" value="1"/>
</dbReference>
<evidence type="ECO:0000256" key="3">
    <source>
        <dbReference type="ARBA" id="ARBA00023163"/>
    </source>
</evidence>
<keyword evidence="9" id="KW-1185">Reference proteome</keyword>
<dbReference type="GO" id="GO:0000981">
    <property type="term" value="F:DNA-binding transcription factor activity, RNA polymerase II-specific"/>
    <property type="evidence" value="ECO:0007669"/>
    <property type="project" value="TreeGrafter"/>
</dbReference>
<feature type="domain" description="T-box" evidence="7">
    <location>
        <begin position="7"/>
        <end position="103"/>
    </location>
</feature>
<dbReference type="PROSITE" id="PS50252">
    <property type="entry name" value="TBOX_3"/>
    <property type="match status" value="1"/>
</dbReference>
<dbReference type="EMBL" id="BTRK01000003">
    <property type="protein sequence ID" value="GMR40971.1"/>
    <property type="molecule type" value="Genomic_DNA"/>
</dbReference>
<dbReference type="SMART" id="SM00425">
    <property type="entry name" value="TBOX"/>
    <property type="match status" value="1"/>
</dbReference>
<feature type="non-terminal residue" evidence="8">
    <location>
        <position position="203"/>
    </location>
</feature>
<comment type="caution">
    <text evidence="8">The sequence shown here is derived from an EMBL/GenBank/DDBJ whole genome shotgun (WGS) entry which is preliminary data.</text>
</comment>
<evidence type="ECO:0000256" key="5">
    <source>
        <dbReference type="PROSITE-ProRule" id="PRU00201"/>
    </source>
</evidence>
<dbReference type="GO" id="GO:0005634">
    <property type="term" value="C:nucleus"/>
    <property type="evidence" value="ECO:0007669"/>
    <property type="project" value="UniProtKB-SubCell"/>
</dbReference>
<dbReference type="InterPro" id="IPR001699">
    <property type="entry name" value="TF_T-box"/>
</dbReference>
<dbReference type="GO" id="GO:0001708">
    <property type="term" value="P:cell fate specification"/>
    <property type="evidence" value="ECO:0007669"/>
    <property type="project" value="TreeGrafter"/>
</dbReference>
<evidence type="ECO:0000256" key="4">
    <source>
        <dbReference type="ARBA" id="ARBA00023242"/>
    </source>
</evidence>
<feature type="non-terminal residue" evidence="8">
    <location>
        <position position="1"/>
    </location>
</feature>
<keyword evidence="3" id="KW-0804">Transcription</keyword>
<evidence type="ECO:0000256" key="1">
    <source>
        <dbReference type="ARBA" id="ARBA00023015"/>
    </source>
</evidence>
<name>A0AAN5CG59_9BILA</name>
<comment type="caution">
    <text evidence="5">Lacks conserved residue(s) required for the propagation of feature annotation.</text>
</comment>
<dbReference type="InterPro" id="IPR008967">
    <property type="entry name" value="p53-like_TF_DNA-bd_sf"/>
</dbReference>
<keyword evidence="1" id="KW-0805">Transcription regulation</keyword>
<evidence type="ECO:0000259" key="7">
    <source>
        <dbReference type="PROSITE" id="PS50252"/>
    </source>
</evidence>
<feature type="compositionally biased region" description="Pro residues" evidence="6">
    <location>
        <begin position="176"/>
        <end position="193"/>
    </location>
</feature>
<sequence length="203" mass="22328">QGLEQLGEVWMAKSIEFSNFKITNNQDTTQQEKVLVQTLHKYVPVIYIYEILTNGYLAPHHGLMQPRGETLSLAEFVTVTAYQNDAIKKLKVEHNPFAKGCRGAAATSQQQQQSESQELQQQQRRKRSYSPPVSVRIRKPKFGSGPPSVKMASPAFPHSSMMPAAAGSPAYGMPTVPQPATVPPPTNPFPSPPQETRSSPSSV</sequence>
<dbReference type="AlphaFoldDB" id="A0AAN5CG59"/>
<dbReference type="Proteomes" id="UP001328107">
    <property type="component" value="Unassembled WGS sequence"/>
</dbReference>
<dbReference type="GO" id="GO:0045893">
    <property type="term" value="P:positive regulation of DNA-templated transcription"/>
    <property type="evidence" value="ECO:0007669"/>
    <property type="project" value="InterPro"/>
</dbReference>
<evidence type="ECO:0000313" key="8">
    <source>
        <dbReference type="EMBL" id="GMR40971.1"/>
    </source>
</evidence>
<dbReference type="PANTHER" id="PTHR11267">
    <property type="entry name" value="T-BOX PROTEIN-RELATED"/>
    <property type="match status" value="1"/>
</dbReference>
<dbReference type="PANTHER" id="PTHR11267:SF204">
    <property type="entry name" value="SPADETAIL"/>
    <property type="match status" value="1"/>
</dbReference>
<accession>A0AAN5CG59</accession>
<proteinExistence type="predicted"/>
<reference evidence="9" key="1">
    <citation type="submission" date="2022-10" db="EMBL/GenBank/DDBJ databases">
        <title>Genome assembly of Pristionchus species.</title>
        <authorList>
            <person name="Yoshida K."/>
            <person name="Sommer R.J."/>
        </authorList>
    </citation>
    <scope>NUCLEOTIDE SEQUENCE [LARGE SCALE GENOMIC DNA]</scope>
    <source>
        <strain evidence="9">RS5460</strain>
    </source>
</reference>
<organism evidence="8 9">
    <name type="scientific">Pristionchus mayeri</name>
    <dbReference type="NCBI Taxonomy" id="1317129"/>
    <lineage>
        <taxon>Eukaryota</taxon>
        <taxon>Metazoa</taxon>
        <taxon>Ecdysozoa</taxon>
        <taxon>Nematoda</taxon>
        <taxon>Chromadorea</taxon>
        <taxon>Rhabditida</taxon>
        <taxon>Rhabditina</taxon>
        <taxon>Diplogasteromorpha</taxon>
        <taxon>Diplogasteroidea</taxon>
        <taxon>Neodiplogasteridae</taxon>
        <taxon>Pristionchus</taxon>
    </lineage>
</organism>
<feature type="region of interest" description="Disordered" evidence="6">
    <location>
        <begin position="101"/>
        <end position="203"/>
    </location>
</feature>
<keyword evidence="2 5" id="KW-0238">DNA-binding</keyword>